<evidence type="ECO:0000256" key="3">
    <source>
        <dbReference type="ARBA" id="ARBA00022553"/>
    </source>
</evidence>
<dbReference type="InterPro" id="IPR009081">
    <property type="entry name" value="PP-bd_ACP"/>
</dbReference>
<evidence type="ECO:0000256" key="1">
    <source>
        <dbReference type="ARBA" id="ARBA00001957"/>
    </source>
</evidence>
<comment type="caution">
    <text evidence="6">The sequence shown here is derived from an EMBL/GenBank/DDBJ whole genome shotgun (WGS) entry which is preliminary data.</text>
</comment>
<dbReference type="Gene3D" id="3.30.300.30">
    <property type="match status" value="2"/>
</dbReference>
<dbReference type="InterPro" id="IPR020845">
    <property type="entry name" value="AMP-binding_CS"/>
</dbReference>
<dbReference type="GO" id="GO:0003824">
    <property type="term" value="F:catalytic activity"/>
    <property type="evidence" value="ECO:0007669"/>
    <property type="project" value="InterPro"/>
</dbReference>
<dbReference type="InterPro" id="IPR020806">
    <property type="entry name" value="PKS_PP-bd"/>
</dbReference>
<proteinExistence type="predicted"/>
<evidence type="ECO:0000313" key="7">
    <source>
        <dbReference type="Proteomes" id="UP000664795"/>
    </source>
</evidence>
<dbReference type="InterPro" id="IPR000873">
    <property type="entry name" value="AMP-dep_synth/lig_dom"/>
</dbReference>
<dbReference type="NCBIfam" id="TIGR01733">
    <property type="entry name" value="AA-adenyl-dom"/>
    <property type="match status" value="2"/>
</dbReference>
<dbReference type="CDD" id="cd05930">
    <property type="entry name" value="A_NRPS"/>
    <property type="match status" value="2"/>
</dbReference>
<dbReference type="Gene3D" id="3.30.559.10">
    <property type="entry name" value="Chloramphenicol acetyltransferase-like domain"/>
    <property type="match status" value="4"/>
</dbReference>
<dbReference type="CDD" id="cd19543">
    <property type="entry name" value="DCL_NRPS"/>
    <property type="match status" value="1"/>
</dbReference>
<dbReference type="Gene3D" id="3.40.50.980">
    <property type="match status" value="4"/>
</dbReference>
<feature type="domain" description="Carrier" evidence="5">
    <location>
        <begin position="2489"/>
        <end position="2563"/>
    </location>
</feature>
<keyword evidence="3" id="KW-0597">Phosphoprotein</keyword>
<dbReference type="InterPro" id="IPR001242">
    <property type="entry name" value="Condensation_dom"/>
</dbReference>
<keyword evidence="7" id="KW-1185">Reference proteome</keyword>
<feature type="domain" description="Carrier" evidence="5">
    <location>
        <begin position="963"/>
        <end position="1037"/>
    </location>
</feature>
<dbReference type="InterPro" id="IPR023213">
    <property type="entry name" value="CAT-like_dom_sf"/>
</dbReference>
<dbReference type="InterPro" id="IPR045851">
    <property type="entry name" value="AMP-bd_C_sf"/>
</dbReference>
<dbReference type="GO" id="GO:0005737">
    <property type="term" value="C:cytoplasm"/>
    <property type="evidence" value="ECO:0007669"/>
    <property type="project" value="TreeGrafter"/>
</dbReference>
<reference evidence="6 7" key="1">
    <citation type="submission" date="2021-03" db="EMBL/GenBank/DDBJ databases">
        <title>Fibrella sp. HMF5036 genome sequencing and assembly.</title>
        <authorList>
            <person name="Kang H."/>
            <person name="Kim H."/>
            <person name="Bae S."/>
            <person name="Joh K."/>
        </authorList>
    </citation>
    <scope>NUCLEOTIDE SEQUENCE [LARGE SCALE GENOMIC DNA]</scope>
    <source>
        <strain evidence="6 7">HMF5036</strain>
    </source>
</reference>
<dbReference type="EMBL" id="JAFMYU010000016">
    <property type="protein sequence ID" value="MBO0932989.1"/>
    <property type="molecule type" value="Genomic_DNA"/>
</dbReference>
<dbReference type="Pfam" id="PF13193">
    <property type="entry name" value="AMP-binding_C"/>
    <property type="match status" value="2"/>
</dbReference>
<dbReference type="InterPro" id="IPR010060">
    <property type="entry name" value="NRPS_synth"/>
</dbReference>
<organism evidence="6 7">
    <name type="scientific">Fibrella aquatilis</name>
    <dbReference type="NCBI Taxonomy" id="2817059"/>
    <lineage>
        <taxon>Bacteria</taxon>
        <taxon>Pseudomonadati</taxon>
        <taxon>Bacteroidota</taxon>
        <taxon>Cytophagia</taxon>
        <taxon>Cytophagales</taxon>
        <taxon>Spirosomataceae</taxon>
        <taxon>Fibrella</taxon>
    </lineage>
</organism>
<dbReference type="NCBIfam" id="NF003417">
    <property type="entry name" value="PRK04813.1"/>
    <property type="match status" value="2"/>
</dbReference>
<dbReference type="Gene3D" id="2.30.38.10">
    <property type="entry name" value="Luciferase, Domain 3"/>
    <property type="match status" value="2"/>
</dbReference>
<dbReference type="Proteomes" id="UP000664795">
    <property type="component" value="Unassembled WGS sequence"/>
</dbReference>
<dbReference type="InterPro" id="IPR010071">
    <property type="entry name" value="AA_adenyl_dom"/>
</dbReference>
<name>A0A939G6C5_9BACT</name>
<dbReference type="PROSITE" id="PS50075">
    <property type="entry name" value="CARRIER"/>
    <property type="match status" value="2"/>
</dbReference>
<evidence type="ECO:0000256" key="4">
    <source>
        <dbReference type="ARBA" id="ARBA00022737"/>
    </source>
</evidence>
<comment type="cofactor">
    <cofactor evidence="1">
        <name>pantetheine 4'-phosphate</name>
        <dbReference type="ChEBI" id="CHEBI:47942"/>
    </cofactor>
</comment>
<dbReference type="Gene3D" id="1.10.1200.10">
    <property type="entry name" value="ACP-like"/>
    <property type="match status" value="2"/>
</dbReference>
<dbReference type="SUPFAM" id="SSF52777">
    <property type="entry name" value="CoA-dependent acyltransferases"/>
    <property type="match status" value="8"/>
</dbReference>
<dbReference type="InterPro" id="IPR006162">
    <property type="entry name" value="Ppantetheine_attach_site"/>
</dbReference>
<dbReference type="PANTHER" id="PTHR45527">
    <property type="entry name" value="NONRIBOSOMAL PEPTIDE SYNTHETASE"/>
    <property type="match status" value="1"/>
</dbReference>
<dbReference type="InterPro" id="IPR036736">
    <property type="entry name" value="ACP-like_sf"/>
</dbReference>
<dbReference type="Pfam" id="PF00668">
    <property type="entry name" value="Condensation"/>
    <property type="match status" value="4"/>
</dbReference>
<dbReference type="PANTHER" id="PTHR45527:SF1">
    <property type="entry name" value="FATTY ACID SYNTHASE"/>
    <property type="match status" value="1"/>
</dbReference>
<gene>
    <name evidence="6" type="ORF">J2I48_18415</name>
</gene>
<dbReference type="PROSITE" id="PS00012">
    <property type="entry name" value="PHOSPHOPANTETHEINE"/>
    <property type="match status" value="2"/>
</dbReference>
<evidence type="ECO:0000256" key="2">
    <source>
        <dbReference type="ARBA" id="ARBA00022450"/>
    </source>
</evidence>
<sequence length="3049" mass="337062">MSNPVATQIRCEWLPLHPAQQDVYYDQLVNPASPHYNTGGYVVIRGELDKALLQQVVAQAPATFDALRLSFDYSQPTPACRFAQEFEPLPLPSIDFRGFDDPASEARHWMQARFDQPFDLQTNVLMEQALLVVADTEHWWFNRYHHLITDASGFAIGANFVARSYTALKLGTPLPAADDYPPYEAEIAASANYQQSPAYPRDRAYWNTKFADAPPALLTRKPTPTNGTNEGSDSLVLEISDDLRRTFDQIAAETGTSLQQLTIGALMLYFGRLNPHTDLVLGIPTYNRRKHQWNVMGMFAGLIPFRGHYQPNQTVGELLRDVRNQQLTDYRHQNYPISHLNRDLHLLQQGRSQLFDVVVNYLLLNFDLQFGHVAARTHDLLSHQVENPLQFWWRDYGARQPLELRVDFQYAYFTKEEARQLADRLLFVMAQFANQIDVPVAKLALLDSGEIAQLQSFNPLPTPRPVGQTLLSELNRQALKTPTLPAIELAGNTLTYAQLHQQANQLAHRLRQAGAGPGTTVAIGLERTLNLFVGLLAVLKTGATYVAIPPDYPTDRQRFMLTDSGATLWLTELTDELTDAPTCPRIHPASKDEVGKDQANVKPDVNLLATDPAYLIYTSGSTGQPKGVVISQGAVLDYCLTFGAYFELTQADRVIQQASIAFDTMVEEIFPAWLCGACVVLLKEGGRDVETLANELTNNGITILSTTPSVIQWLNRHVTDLGQLRYLISGGEVLHPAHIDRLLDKVAVVNTYGPSESTVCVTYNRIADLAEAALLGQPIANRDVVILNEAGDLLPLGAVGELCIGGAGLMTAYHNQSDGTAARLVANPFNPAANLYRSGDLARWLPNGTLEYVGRRDDQVKIRGYRIELGEVEAALQAVAGVCQAAVAVHTGTGSPRLMGYAVVLDGTSAVAILAELRHVLPDYMLPAQVVLLTALPLLANGKVDRKNLPAPPAADLDAPVTAATNDVEYQLVTIWQTLFDRMPIGIHDNFFELGGDSILTIQVVSRMRQAGYSLQPRHLFDFPTIAQLAPHVGRDESVTAETGLLVGEVPLLPIQHQFLAESPAAESHYNQTVLLAVDKTVPMAWLERAFALLLAQHDALRLVFDQSDEGIWTQRYADNAPNPVAQADLRHTTDWTAALADESDRAQASLNIRTGQLLRCLLLQTPDHEPQNRLLLVVHHLAVDGVSWRILLDELLLLVRAQAAGQLLALGRKSASYRQWAAYLTDMAQQEKTMATLPYWQNLVADQLALPTDYPVVTATMSQVNTLRQQLPAALTTALLTTAHRPYQTQIDDLLLTALSQTLTHWTGYDRVVIGREGHGRDDAADAPDSSQTVGWFTLYYPLALGHDRAASDRQWIQTVKEQIRTAPRNGLGYGALRYLHPDADVRNSLHHATEVTFSYLGQFDRHPEQTDWFAAPGQPAASSSAADNRFGAKFAIACSVQDGQLLVDWQYATTQYQEATVATLVNTFIANLTRLTLHGSALTQTLPTPSDYQLAGLASQAELDGFWTENNLPDTVEAIYRLSPLQEGMLFHSLYDATSTDYIDQIRCTVEAFPDPERFRQSWEQLVREHTILRTAFPHSAFETPLQAVYSHADLPFRFIDLSALSATALTARVNELAEADLQAGFDLEKPPLLRVTVLKRTPTTCELIWTNHHLLIDGWSLPVMMKKLIDRYVALLQGEQPVSKPADRYEDFIRLLENRPQQAEDLFWRQYVANVDQPTLLPFAANRQARNKGKSATRNVTWTADAALTGQIKAFLLTQHLTINTLCQGVWAMLLGHYTQRPNVTFGVTVSGRMAELAQAEERIGLYINTLPLCVRLNNDTPVTQWLADLQQQQATMREFQHKSLRSIQQLTQLSGDWFDSLMVVENYPMASLTNYHAAFPITEVRLKGETNFMLTLVVYPEPMLAIQFGYQTSLLDEEAMEQIISQFDHTLRQLVSQPQQPVGAVAVITPVECEFLKTVGSQLVNYKNGSYTVVDQVVWQAQQKPQQTALVFGHEQLTYRALNRQANQLAHYLTSLGAGPGQLIGLCVERSPYLLVGLLAILKTGAAYIPIDPATPAERVQHMLDDAAATLVLCQQQTLAKLENEAGRRCLCLDLPGGWLNQPDSNPVTLPTTDDLAYCLYTSGSTGRPKGVRISHRSLTNYLLTSQAHYLDGALPNQTATLIHLNIAFDASVTALLAPLMAGKASLIAQGDALSVFNDPALWQYAPYDFIKLTPAQLPLLAMALELNPDCPPLTRRLVVGGEALLPVQYQFWTENPSQPVTIINEYGPTEATVGCCWYAFQPGKGEVVTAGGVLIGRPMPNVQLYVLDQQGQMVSPGVTGELYIGGTQVADGYQNRPDLTQERFVMHPLGRLYRTGDLAYWTADGELAYCGRADDQIKLRGHRIEIGEIDVVLQAAPGVLAVTVVAQRDGQTVTGLAGYVVLAEDGSLEAVQAYAAAHLPAYMLPKWLVVVDKLPLTANGKIDKRALPPVSSVALPNTPTGPTRPATATEATLTVIWQQVLGLPTVGLFDNFFELGGDSIQSIQVVSRARKEGLTLYPKDLFDHPTIAQLALVVGQKTVLMAEQGMLSGSADLMPMQQAFLQNDGLVRDHFNQAMLLNVPKRVSPGQLAEALLALMHHHDALRFRYEQHQEQWQQHYTHDPTTLLLEDLTTTPLAHLSTALTAACQRHQESLNIVTGPLLRFVWFNTPDAHNRLLLVMHHLVVDSHSWAIFLRDLATCLTAATAQTAPDLGQKTMSYRQWQAALATYATTGTTHQQLPYWQAISAEAKPLPTDFPLAYSDVDQVVTHEFSLDAPTTAALLHEAHQAYHTDVQTLLLVALGQTVANWTGRQQLTLGLQGHGRDAIADQIDVSRTVGWFTNQYPVALAIGTDDSLPYLIRSVKEQLKRVPDAGIGYGALRYLHPDAAVRESLNNGHTFTLRMNYVAPDEPVGPPTTACFSTAHESVGRLIAGDSAFDNQFDLHFFVDEGRLHGHWRYATNQYMSQTVSRLATQLCHHLTTVVQHCLGQHQTRLSPSDYGLGDTLNVQELDALLTAIDSTTSDVLVF</sequence>
<dbReference type="SUPFAM" id="SSF56801">
    <property type="entry name" value="Acetyl-CoA synthetase-like"/>
    <property type="match status" value="2"/>
</dbReference>
<dbReference type="GO" id="GO:0031177">
    <property type="term" value="F:phosphopantetheine binding"/>
    <property type="evidence" value="ECO:0007669"/>
    <property type="project" value="InterPro"/>
</dbReference>
<dbReference type="NCBIfam" id="TIGR01720">
    <property type="entry name" value="NRPS-para261"/>
    <property type="match status" value="2"/>
</dbReference>
<dbReference type="RefSeq" id="WP_207336956.1">
    <property type="nucleotide sequence ID" value="NZ_JAFMYU010000016.1"/>
</dbReference>
<dbReference type="GO" id="GO:0043041">
    <property type="term" value="P:amino acid activation for nonribosomal peptide biosynthetic process"/>
    <property type="evidence" value="ECO:0007669"/>
    <property type="project" value="TreeGrafter"/>
</dbReference>
<dbReference type="Pfam" id="PF00550">
    <property type="entry name" value="PP-binding"/>
    <property type="match status" value="2"/>
</dbReference>
<dbReference type="FunFam" id="3.40.50.980:FF:000001">
    <property type="entry name" value="Non-ribosomal peptide synthetase"/>
    <property type="match status" value="2"/>
</dbReference>
<dbReference type="SMART" id="SM00823">
    <property type="entry name" value="PKS_PP"/>
    <property type="match status" value="2"/>
</dbReference>
<dbReference type="Pfam" id="PF00501">
    <property type="entry name" value="AMP-binding"/>
    <property type="match status" value="2"/>
</dbReference>
<dbReference type="PROSITE" id="PS00455">
    <property type="entry name" value="AMP_BINDING"/>
    <property type="match status" value="1"/>
</dbReference>
<evidence type="ECO:0000259" key="5">
    <source>
        <dbReference type="PROSITE" id="PS50075"/>
    </source>
</evidence>
<keyword evidence="4" id="KW-0677">Repeat</keyword>
<protein>
    <submittedName>
        <fullName evidence="6">Amino acid adenylation domain-containing protein</fullName>
    </submittedName>
</protein>
<keyword evidence="2" id="KW-0596">Phosphopantetheine</keyword>
<accession>A0A939G6C5</accession>
<dbReference type="SUPFAM" id="SSF47336">
    <property type="entry name" value="ACP-like"/>
    <property type="match status" value="2"/>
</dbReference>
<dbReference type="FunFam" id="1.10.1200.10:FF:000005">
    <property type="entry name" value="Nonribosomal peptide synthetase 1"/>
    <property type="match status" value="2"/>
</dbReference>
<dbReference type="GO" id="GO:0044550">
    <property type="term" value="P:secondary metabolite biosynthetic process"/>
    <property type="evidence" value="ECO:0007669"/>
    <property type="project" value="TreeGrafter"/>
</dbReference>
<dbReference type="Gene3D" id="3.30.559.30">
    <property type="entry name" value="Nonribosomal peptide synthetase, condensation domain"/>
    <property type="match status" value="4"/>
</dbReference>
<evidence type="ECO:0000313" key="6">
    <source>
        <dbReference type="EMBL" id="MBO0932989.1"/>
    </source>
</evidence>
<dbReference type="InterPro" id="IPR025110">
    <property type="entry name" value="AMP-bd_C"/>
</dbReference>